<dbReference type="EMBL" id="BPLR01020489">
    <property type="protein sequence ID" value="GIX79391.1"/>
    <property type="molecule type" value="Genomic_DNA"/>
</dbReference>
<protein>
    <submittedName>
        <fullName evidence="1">Uncharacterized protein</fullName>
    </submittedName>
</protein>
<proteinExistence type="predicted"/>
<gene>
    <name evidence="1" type="ORF">CEXT_354271</name>
</gene>
<dbReference type="Proteomes" id="UP001054945">
    <property type="component" value="Unassembled WGS sequence"/>
</dbReference>
<keyword evidence="2" id="KW-1185">Reference proteome</keyword>
<reference evidence="1 2" key="1">
    <citation type="submission" date="2021-06" db="EMBL/GenBank/DDBJ databases">
        <title>Caerostris extrusa draft genome.</title>
        <authorList>
            <person name="Kono N."/>
            <person name="Arakawa K."/>
        </authorList>
    </citation>
    <scope>NUCLEOTIDE SEQUENCE [LARGE SCALE GENOMIC DNA]</scope>
</reference>
<evidence type="ECO:0000313" key="2">
    <source>
        <dbReference type="Proteomes" id="UP001054945"/>
    </source>
</evidence>
<accession>A0AAV4N6R6</accession>
<organism evidence="1 2">
    <name type="scientific">Caerostris extrusa</name>
    <name type="common">Bark spider</name>
    <name type="synonym">Caerostris bankana</name>
    <dbReference type="NCBI Taxonomy" id="172846"/>
    <lineage>
        <taxon>Eukaryota</taxon>
        <taxon>Metazoa</taxon>
        <taxon>Ecdysozoa</taxon>
        <taxon>Arthropoda</taxon>
        <taxon>Chelicerata</taxon>
        <taxon>Arachnida</taxon>
        <taxon>Araneae</taxon>
        <taxon>Araneomorphae</taxon>
        <taxon>Entelegynae</taxon>
        <taxon>Araneoidea</taxon>
        <taxon>Araneidae</taxon>
        <taxon>Caerostris</taxon>
    </lineage>
</organism>
<sequence length="90" mass="10081">MKGGRNRFNGPGSPTPVGISSLIYVNSTLQIYLRSCDVLTMSIGCPRWIHQVFSLNHHWECSRDIGLRLRDVASCTLSMKAIAICLRFGR</sequence>
<comment type="caution">
    <text evidence="1">The sequence shown here is derived from an EMBL/GenBank/DDBJ whole genome shotgun (WGS) entry which is preliminary data.</text>
</comment>
<name>A0AAV4N6R6_CAEEX</name>
<dbReference type="AlphaFoldDB" id="A0AAV4N6R6"/>
<evidence type="ECO:0000313" key="1">
    <source>
        <dbReference type="EMBL" id="GIX79391.1"/>
    </source>
</evidence>